<organism evidence="6 7">
    <name type="scientific">Vibrio hyugaensis</name>
    <dbReference type="NCBI Taxonomy" id="1534743"/>
    <lineage>
        <taxon>Bacteria</taxon>
        <taxon>Pseudomonadati</taxon>
        <taxon>Pseudomonadota</taxon>
        <taxon>Gammaproteobacteria</taxon>
        <taxon>Vibrionales</taxon>
        <taxon>Vibrionaceae</taxon>
        <taxon>Vibrio</taxon>
    </lineage>
</organism>
<keyword evidence="3 4" id="KW-0804">Transcription</keyword>
<evidence type="ECO:0000256" key="2">
    <source>
        <dbReference type="ARBA" id="ARBA00023015"/>
    </source>
</evidence>
<comment type="similarity">
    <text evidence="4">Belongs to the RfaH family.</text>
</comment>
<comment type="subunit">
    <text evidence="4">Interacts with both the nontemplate DNA and the RNA polymerase (RNAP).</text>
</comment>
<dbReference type="SMART" id="SM00738">
    <property type="entry name" value="NGN"/>
    <property type="match status" value="1"/>
</dbReference>
<accession>A0ABQ5Y7Q2</accession>
<dbReference type="InterPro" id="IPR010215">
    <property type="entry name" value="Transcription_antiterm_RfaH"/>
</dbReference>
<evidence type="ECO:0000256" key="4">
    <source>
        <dbReference type="HAMAP-Rule" id="MF_00951"/>
    </source>
</evidence>
<keyword evidence="2 4" id="KW-0805">Transcription regulation</keyword>
<dbReference type="InterPro" id="IPR036735">
    <property type="entry name" value="NGN_dom_sf"/>
</dbReference>
<keyword evidence="4" id="KW-0238">DNA-binding</keyword>
<evidence type="ECO:0000256" key="3">
    <source>
        <dbReference type="ARBA" id="ARBA00023163"/>
    </source>
</evidence>
<feature type="domain" description="NusG-like N-terminal" evidence="5">
    <location>
        <begin position="6"/>
        <end position="106"/>
    </location>
</feature>
<dbReference type="NCBIfam" id="TIGR01955">
    <property type="entry name" value="RfaH"/>
    <property type="match status" value="1"/>
</dbReference>
<dbReference type="SUPFAM" id="SSF50104">
    <property type="entry name" value="Translation proteins SH3-like domain"/>
    <property type="match status" value="1"/>
</dbReference>
<comment type="function">
    <text evidence="4">Enhances distal genes transcription elongation in a specialized subset of operons that encode extracytoplasmic components.</text>
</comment>
<reference evidence="7" key="1">
    <citation type="journal article" date="2019" name="Int. J. Syst. Evol. Microbiol.">
        <title>The Global Catalogue of Microorganisms (GCM) 10K type strain sequencing project: providing services to taxonomists for standard genome sequencing and annotation.</title>
        <authorList>
            <consortium name="The Broad Institute Genomics Platform"/>
            <consortium name="The Broad Institute Genome Sequencing Center for Infectious Disease"/>
            <person name="Wu L."/>
            <person name="Ma J."/>
        </authorList>
    </citation>
    <scope>NUCLEOTIDE SEQUENCE [LARGE SCALE GENOMIC DNA]</scope>
    <source>
        <strain evidence="7">NBRC 110633</strain>
    </source>
</reference>
<dbReference type="EMBL" id="BSOE01000059">
    <property type="protein sequence ID" value="GLR07008.1"/>
    <property type="molecule type" value="Genomic_DNA"/>
</dbReference>
<keyword evidence="1 4" id="KW-0889">Transcription antitermination</keyword>
<dbReference type="Proteomes" id="UP001156669">
    <property type="component" value="Unassembled WGS sequence"/>
</dbReference>
<name>A0ABQ5Y7Q2_9VIBR</name>
<sequence>MASKKMKRWYLLYCKRGEQVRAKQHLENQGVECFYPTVEVEKILRGKRQKVEEPLFPCYVFARFDYEKGPNFTSVRSTRGVVDFVRFGAQPKEIQGDLVFELKQLETCTDDHSDSECMPQPGDEVRVKSGQFAGIDAIFQEQDGEKRSIMLVQMITKRVPVSIDNNDLDLK</sequence>
<dbReference type="InterPro" id="IPR006645">
    <property type="entry name" value="NGN-like_dom"/>
</dbReference>
<dbReference type="HAMAP" id="MF_00951">
    <property type="entry name" value="RfaH"/>
    <property type="match status" value="1"/>
</dbReference>
<gene>
    <name evidence="4 6" type="primary">rfaH</name>
    <name evidence="6" type="ORF">GCM10007906_45960</name>
</gene>
<dbReference type="InterPro" id="IPR043425">
    <property type="entry name" value="NusG-like"/>
</dbReference>
<dbReference type="PANTHER" id="PTHR30265">
    <property type="entry name" value="RHO-INTERACTING TRANSCRIPTION TERMINATION FACTOR NUSG"/>
    <property type="match status" value="1"/>
</dbReference>
<evidence type="ECO:0000259" key="5">
    <source>
        <dbReference type="SMART" id="SM00738"/>
    </source>
</evidence>
<keyword evidence="7" id="KW-1185">Reference proteome</keyword>
<proteinExistence type="inferred from homology"/>
<evidence type="ECO:0000313" key="6">
    <source>
        <dbReference type="EMBL" id="GLR07008.1"/>
    </source>
</evidence>
<dbReference type="InterPro" id="IPR008991">
    <property type="entry name" value="Translation_prot_SH3-like_sf"/>
</dbReference>
<dbReference type="Pfam" id="PF02357">
    <property type="entry name" value="NusG"/>
    <property type="match status" value="1"/>
</dbReference>
<dbReference type="CDD" id="cd09892">
    <property type="entry name" value="NGN_SP_RfaH"/>
    <property type="match status" value="1"/>
</dbReference>
<evidence type="ECO:0000313" key="7">
    <source>
        <dbReference type="Proteomes" id="UP001156669"/>
    </source>
</evidence>
<dbReference type="Gene3D" id="3.30.70.940">
    <property type="entry name" value="NusG, N-terminal domain"/>
    <property type="match status" value="1"/>
</dbReference>
<dbReference type="NCBIfam" id="NF006534">
    <property type="entry name" value="PRK09014.1"/>
    <property type="match status" value="1"/>
</dbReference>
<comment type="caution">
    <text evidence="6">The sequence shown here is derived from an EMBL/GenBank/DDBJ whole genome shotgun (WGS) entry which is preliminary data.</text>
</comment>
<dbReference type="SUPFAM" id="SSF82679">
    <property type="entry name" value="N-utilization substance G protein NusG, N-terminal domain"/>
    <property type="match status" value="1"/>
</dbReference>
<protein>
    <recommendedName>
        <fullName evidence="4">Transcription antitermination protein RfaH</fullName>
    </recommendedName>
</protein>
<evidence type="ECO:0000256" key="1">
    <source>
        <dbReference type="ARBA" id="ARBA00022814"/>
    </source>
</evidence>
<dbReference type="PANTHER" id="PTHR30265:SF7">
    <property type="entry name" value="TRANSCRIPTION ANTITERMINATION PROTEIN RFAH"/>
    <property type="match status" value="1"/>
</dbReference>